<reference evidence="1 2" key="1">
    <citation type="submission" date="2019-03" db="EMBL/GenBank/DDBJ databases">
        <title>Three New Species of Nocardioides, Nocardioides euryhalodurans sp. nov., Nocardioides seonyuensis sp. nov. and Nocardioides eburneoflavus sp. nov. Iolated from Soil.</title>
        <authorList>
            <person name="Roh S.G."/>
            <person name="Lee C."/>
            <person name="Kim M.-K."/>
            <person name="Kim S.B."/>
        </authorList>
    </citation>
    <scope>NUCLEOTIDE SEQUENCE [LARGE SCALE GENOMIC DNA]</scope>
    <source>
        <strain evidence="1 2">MMS17-SY207-3</strain>
    </source>
</reference>
<name>A0A4P7II93_9ACTN</name>
<keyword evidence="2" id="KW-1185">Reference proteome</keyword>
<evidence type="ECO:0000313" key="2">
    <source>
        <dbReference type="Proteomes" id="UP000294853"/>
    </source>
</evidence>
<gene>
    <name evidence="1" type="ORF">EXE58_17535</name>
</gene>
<sequence>MATTSVPGSARWPTTSWRRDRVVHRLSRTEARRMAVQAQLLAVPCPASALDVVRHLGFLQVDLTTVVAPHADLVLWSRMGAAYEEGGVDALIGDGAVLEHQSMLRPAEDIALLQADMDAWPGVPPLRQWQVEIAEWVAANDGCRQEILATLRAEAPLPARALPDTCEVPWRSSGWTHHKSVMKLLECMEARGEVAVAGRKGKERTWDLSSRIHPGDAAVAGPEAHRTMAERRLRALGIARPRALENWHEPYDVRDVGEEAVVEGVRGRWRVDPTLLERDFDGRTTLLSPLDRLVFDRKRMQELFEFDYQLEMYKPAAKRRWGYWAMPILSGDRLVGKVDATAVRESGVLLVDAVHEDGEWSTETREEVAVAISRLGGWLGLEVVS</sequence>
<dbReference type="EMBL" id="CP038436">
    <property type="protein sequence ID" value="QBX57058.1"/>
    <property type="molecule type" value="Genomic_DNA"/>
</dbReference>
<dbReference type="KEGG" id="nsn:EXE58_17535"/>
<organism evidence="1 2">
    <name type="scientific">Nocardioides seonyuensis</name>
    <dbReference type="NCBI Taxonomy" id="2518371"/>
    <lineage>
        <taxon>Bacteria</taxon>
        <taxon>Bacillati</taxon>
        <taxon>Actinomycetota</taxon>
        <taxon>Actinomycetes</taxon>
        <taxon>Propionibacteriales</taxon>
        <taxon>Nocardioidaceae</taxon>
        <taxon>Nocardioides</taxon>
    </lineage>
</organism>
<dbReference type="AlphaFoldDB" id="A0A4P7II93"/>
<dbReference type="Proteomes" id="UP000294853">
    <property type="component" value="Chromosome"/>
</dbReference>
<accession>A0A4P7II93</accession>
<dbReference type="InterPro" id="IPR009351">
    <property type="entry name" value="AlkZ-like"/>
</dbReference>
<dbReference type="PANTHER" id="PTHR30528">
    <property type="entry name" value="CYTOPLASMIC PROTEIN"/>
    <property type="match status" value="1"/>
</dbReference>
<dbReference type="OrthoDB" id="9787207at2"/>
<dbReference type="Pfam" id="PF06224">
    <property type="entry name" value="AlkZ-like"/>
    <property type="match status" value="1"/>
</dbReference>
<evidence type="ECO:0000313" key="1">
    <source>
        <dbReference type="EMBL" id="QBX57058.1"/>
    </source>
</evidence>
<protein>
    <submittedName>
        <fullName evidence="1">Winged helix-turn-helix domain-containing protein</fullName>
    </submittedName>
</protein>
<proteinExistence type="predicted"/>
<dbReference type="PANTHER" id="PTHR30528:SF0">
    <property type="entry name" value="CYTOPLASMIC PROTEIN"/>
    <property type="match status" value="1"/>
</dbReference>